<dbReference type="GO" id="GO:0016887">
    <property type="term" value="F:ATP hydrolysis activity"/>
    <property type="evidence" value="ECO:0007669"/>
    <property type="project" value="InterPro"/>
</dbReference>
<keyword evidence="4 12" id="KW-0479">Metal-binding</keyword>
<dbReference type="InterPro" id="IPR023298">
    <property type="entry name" value="ATPase_P-typ_TM_dom_sf"/>
</dbReference>
<feature type="transmembrane region" description="Helical" evidence="12">
    <location>
        <begin position="353"/>
        <end position="373"/>
    </location>
</feature>
<dbReference type="SFLD" id="SFLDG00002">
    <property type="entry name" value="C1.7:_P-type_atpase_like"/>
    <property type="match status" value="1"/>
</dbReference>
<comment type="catalytic activity">
    <reaction evidence="10">
        <text>ATP + H2O = ADP + phosphate + H(+)</text>
        <dbReference type="Rhea" id="RHEA:13065"/>
        <dbReference type="ChEBI" id="CHEBI:15377"/>
        <dbReference type="ChEBI" id="CHEBI:15378"/>
        <dbReference type="ChEBI" id="CHEBI:30616"/>
        <dbReference type="ChEBI" id="CHEBI:43474"/>
        <dbReference type="ChEBI" id="CHEBI:456216"/>
    </reaction>
</comment>
<evidence type="ECO:0000256" key="5">
    <source>
        <dbReference type="ARBA" id="ARBA00022741"/>
    </source>
</evidence>
<keyword evidence="15" id="KW-1185">Reference proteome</keyword>
<dbReference type="InterPro" id="IPR059000">
    <property type="entry name" value="ATPase_P-type_domA"/>
</dbReference>
<dbReference type="PRINTS" id="PR00119">
    <property type="entry name" value="CATATPASE"/>
</dbReference>
<dbReference type="InterPro" id="IPR036163">
    <property type="entry name" value="HMA_dom_sf"/>
</dbReference>
<dbReference type="NCBIfam" id="TIGR01511">
    <property type="entry name" value="ATPase-IB1_Cu"/>
    <property type="match status" value="1"/>
</dbReference>
<dbReference type="GO" id="GO:0005886">
    <property type="term" value="C:plasma membrane"/>
    <property type="evidence" value="ECO:0007669"/>
    <property type="project" value="UniProtKB-SubCell"/>
</dbReference>
<dbReference type="InterPro" id="IPR044492">
    <property type="entry name" value="P_typ_ATPase_HD_dom"/>
</dbReference>
<dbReference type="GO" id="GO:0005524">
    <property type="term" value="F:ATP binding"/>
    <property type="evidence" value="ECO:0007669"/>
    <property type="project" value="UniProtKB-UniRule"/>
</dbReference>
<feature type="transmembrane region" description="Helical" evidence="12">
    <location>
        <begin position="158"/>
        <end position="179"/>
    </location>
</feature>
<gene>
    <name evidence="14" type="ORF">FHX72_001944</name>
</gene>
<dbReference type="GO" id="GO:0043682">
    <property type="term" value="F:P-type divalent copper transporter activity"/>
    <property type="evidence" value="ECO:0007669"/>
    <property type="project" value="TreeGrafter"/>
</dbReference>
<dbReference type="EMBL" id="JACHWJ010000002">
    <property type="protein sequence ID" value="MBB2957807.1"/>
    <property type="molecule type" value="Genomic_DNA"/>
</dbReference>
<dbReference type="CDD" id="cd00371">
    <property type="entry name" value="HMA"/>
    <property type="match status" value="1"/>
</dbReference>
<dbReference type="Proteomes" id="UP000545286">
    <property type="component" value="Unassembled WGS sequence"/>
</dbReference>
<name>A0A7W4UPW4_9MICO</name>
<dbReference type="FunFam" id="3.30.70.100:FF:000005">
    <property type="entry name" value="Copper-exporting P-type ATPase A"/>
    <property type="match status" value="1"/>
</dbReference>
<dbReference type="GO" id="GO:0055070">
    <property type="term" value="P:copper ion homeostasis"/>
    <property type="evidence" value="ECO:0007669"/>
    <property type="project" value="TreeGrafter"/>
</dbReference>
<dbReference type="PRINTS" id="PR00120">
    <property type="entry name" value="HATPASE"/>
</dbReference>
<dbReference type="Gene3D" id="3.30.70.100">
    <property type="match status" value="1"/>
</dbReference>
<evidence type="ECO:0000259" key="13">
    <source>
        <dbReference type="PROSITE" id="PS50846"/>
    </source>
</evidence>
<feature type="domain" description="HMA" evidence="13">
    <location>
        <begin position="5"/>
        <end position="69"/>
    </location>
</feature>
<dbReference type="PANTHER" id="PTHR43520">
    <property type="entry name" value="ATP7, ISOFORM B"/>
    <property type="match status" value="1"/>
</dbReference>
<keyword evidence="5 12" id="KW-0547">Nucleotide-binding</keyword>
<dbReference type="FunFam" id="2.70.150.10:FF:000002">
    <property type="entry name" value="Copper-transporting ATPase 1, putative"/>
    <property type="match status" value="1"/>
</dbReference>
<keyword evidence="7" id="KW-1278">Translocase</keyword>
<comment type="caution">
    <text evidence="14">The sequence shown here is derived from an EMBL/GenBank/DDBJ whole genome shotgun (WGS) entry which is preliminary data.</text>
</comment>
<dbReference type="Gene3D" id="3.40.1110.10">
    <property type="entry name" value="Calcium-transporting ATPase, cytoplasmic domain N"/>
    <property type="match status" value="1"/>
</dbReference>
<evidence type="ECO:0000256" key="11">
    <source>
        <dbReference type="ARBA" id="ARBA00074171"/>
    </source>
</evidence>
<protein>
    <recommendedName>
        <fullName evidence="11">Cation-transporting P-type ATPase B</fullName>
    </recommendedName>
</protein>
<dbReference type="InterPro" id="IPR001757">
    <property type="entry name" value="P_typ_ATPase"/>
</dbReference>
<dbReference type="InterPro" id="IPR023299">
    <property type="entry name" value="ATPase_P-typ_cyto_dom_N"/>
</dbReference>
<feature type="transmembrane region" description="Helical" evidence="12">
    <location>
        <begin position="199"/>
        <end position="219"/>
    </location>
</feature>
<reference evidence="14 15" key="1">
    <citation type="submission" date="2020-08" db="EMBL/GenBank/DDBJ databases">
        <title>Sequencing the genomes of 1000 actinobacteria strains.</title>
        <authorList>
            <person name="Klenk H.-P."/>
        </authorList>
    </citation>
    <scope>NUCLEOTIDE SEQUENCE [LARGE SCALE GENOMIC DNA]</scope>
    <source>
        <strain evidence="14 15">DSM 20419</strain>
    </source>
</reference>
<dbReference type="InterPro" id="IPR018303">
    <property type="entry name" value="ATPase_P-typ_P_site"/>
</dbReference>
<dbReference type="InterPro" id="IPR023214">
    <property type="entry name" value="HAD_sf"/>
</dbReference>
<dbReference type="InterPro" id="IPR006121">
    <property type="entry name" value="HMA_dom"/>
</dbReference>
<organism evidence="14 15">
    <name type="scientific">Pseudoclavibacter helvolus</name>
    <dbReference type="NCBI Taxonomy" id="255205"/>
    <lineage>
        <taxon>Bacteria</taxon>
        <taxon>Bacillati</taxon>
        <taxon>Actinomycetota</taxon>
        <taxon>Actinomycetes</taxon>
        <taxon>Micrococcales</taxon>
        <taxon>Microbacteriaceae</taxon>
        <taxon>Pseudoclavibacter</taxon>
    </lineage>
</organism>
<feature type="transmembrane region" description="Helical" evidence="12">
    <location>
        <begin position="97"/>
        <end position="115"/>
    </location>
</feature>
<dbReference type="RefSeq" id="WP_338110099.1">
    <property type="nucleotide sequence ID" value="NZ_JACHWJ010000002.1"/>
</dbReference>
<evidence type="ECO:0000313" key="14">
    <source>
        <dbReference type="EMBL" id="MBB2957807.1"/>
    </source>
</evidence>
<dbReference type="Pfam" id="PF00122">
    <property type="entry name" value="E1-E2_ATPase"/>
    <property type="match status" value="1"/>
</dbReference>
<evidence type="ECO:0000313" key="15">
    <source>
        <dbReference type="Proteomes" id="UP000545286"/>
    </source>
</evidence>
<feature type="transmembrane region" description="Helical" evidence="12">
    <location>
        <begin position="121"/>
        <end position="138"/>
    </location>
</feature>
<comment type="similarity">
    <text evidence="2 12">Belongs to the cation transport ATPase (P-type) (TC 3.A.3) family. Type IB subfamily.</text>
</comment>
<evidence type="ECO:0000256" key="3">
    <source>
        <dbReference type="ARBA" id="ARBA00022692"/>
    </source>
</evidence>
<keyword evidence="9 12" id="KW-0472">Membrane</keyword>
<evidence type="ECO:0000256" key="4">
    <source>
        <dbReference type="ARBA" id="ARBA00022723"/>
    </source>
</evidence>
<dbReference type="InterPro" id="IPR008250">
    <property type="entry name" value="ATPase_P-typ_transduc_dom_A_sf"/>
</dbReference>
<dbReference type="SUPFAM" id="SSF55008">
    <property type="entry name" value="HMA, heavy metal-associated domain"/>
    <property type="match status" value="1"/>
</dbReference>
<dbReference type="Gene3D" id="2.70.150.10">
    <property type="entry name" value="Calcium-transporting ATPase, cytoplasmic transduction domain A"/>
    <property type="match status" value="1"/>
</dbReference>
<dbReference type="PROSITE" id="PS01047">
    <property type="entry name" value="HMA_1"/>
    <property type="match status" value="1"/>
</dbReference>
<keyword evidence="6 12" id="KW-0067">ATP-binding</keyword>
<accession>A0A7W4UPW4</accession>
<feature type="transmembrane region" description="Helical" evidence="12">
    <location>
        <begin position="718"/>
        <end position="736"/>
    </location>
</feature>
<dbReference type="PANTHER" id="PTHR43520:SF8">
    <property type="entry name" value="P-TYPE CU(+) TRANSPORTER"/>
    <property type="match status" value="1"/>
</dbReference>
<dbReference type="InterPro" id="IPR027256">
    <property type="entry name" value="P-typ_ATPase_IB"/>
</dbReference>
<dbReference type="Pfam" id="PF00403">
    <property type="entry name" value="HMA"/>
    <property type="match status" value="1"/>
</dbReference>
<dbReference type="Gene3D" id="3.40.50.1000">
    <property type="entry name" value="HAD superfamily/HAD-like"/>
    <property type="match status" value="1"/>
</dbReference>
<evidence type="ECO:0000256" key="6">
    <source>
        <dbReference type="ARBA" id="ARBA00022840"/>
    </source>
</evidence>
<dbReference type="InterPro" id="IPR036412">
    <property type="entry name" value="HAD-like_sf"/>
</dbReference>
<dbReference type="NCBIfam" id="TIGR01525">
    <property type="entry name" value="ATPase-IB_hvy"/>
    <property type="match status" value="1"/>
</dbReference>
<evidence type="ECO:0000256" key="10">
    <source>
        <dbReference type="ARBA" id="ARBA00049360"/>
    </source>
</evidence>
<dbReference type="PROSITE" id="PS00154">
    <property type="entry name" value="ATPASE_E1_E2"/>
    <property type="match status" value="1"/>
</dbReference>
<dbReference type="AlphaFoldDB" id="A0A7W4UPW4"/>
<dbReference type="InterPro" id="IPR017969">
    <property type="entry name" value="Heavy-metal-associated_CS"/>
</dbReference>
<keyword evidence="3 12" id="KW-0812">Transmembrane</keyword>
<dbReference type="GO" id="GO:0005507">
    <property type="term" value="F:copper ion binding"/>
    <property type="evidence" value="ECO:0007669"/>
    <property type="project" value="TreeGrafter"/>
</dbReference>
<dbReference type="SUPFAM" id="SSF81665">
    <property type="entry name" value="Calcium ATPase, transmembrane domain M"/>
    <property type="match status" value="1"/>
</dbReference>
<dbReference type="PROSITE" id="PS50846">
    <property type="entry name" value="HMA_2"/>
    <property type="match status" value="1"/>
</dbReference>
<dbReference type="SFLD" id="SFLDF00027">
    <property type="entry name" value="p-type_atpase"/>
    <property type="match status" value="1"/>
</dbReference>
<feature type="transmembrane region" description="Helical" evidence="12">
    <location>
        <begin position="695"/>
        <end position="712"/>
    </location>
</feature>
<evidence type="ECO:0000256" key="9">
    <source>
        <dbReference type="ARBA" id="ARBA00023136"/>
    </source>
</evidence>
<keyword evidence="12" id="KW-1003">Cell membrane</keyword>
<evidence type="ECO:0000256" key="1">
    <source>
        <dbReference type="ARBA" id="ARBA00004651"/>
    </source>
</evidence>
<dbReference type="SUPFAM" id="SSF56784">
    <property type="entry name" value="HAD-like"/>
    <property type="match status" value="1"/>
</dbReference>
<evidence type="ECO:0000256" key="7">
    <source>
        <dbReference type="ARBA" id="ARBA00022967"/>
    </source>
</evidence>
<dbReference type="SFLD" id="SFLDS00003">
    <property type="entry name" value="Haloacid_Dehalogenase"/>
    <property type="match status" value="1"/>
</dbReference>
<proteinExistence type="inferred from homology"/>
<dbReference type="Pfam" id="PF00702">
    <property type="entry name" value="Hydrolase"/>
    <property type="match status" value="1"/>
</dbReference>
<dbReference type="SUPFAM" id="SSF81653">
    <property type="entry name" value="Calcium ATPase, transduction domain A"/>
    <property type="match status" value="1"/>
</dbReference>
<comment type="subcellular location">
    <subcellularLocation>
        <location evidence="1">Cell membrane</location>
        <topology evidence="1">Multi-pass membrane protein</topology>
    </subcellularLocation>
</comment>
<dbReference type="NCBIfam" id="TIGR01494">
    <property type="entry name" value="ATPase_P-type"/>
    <property type="match status" value="1"/>
</dbReference>
<evidence type="ECO:0000256" key="2">
    <source>
        <dbReference type="ARBA" id="ARBA00006024"/>
    </source>
</evidence>
<evidence type="ECO:0000256" key="12">
    <source>
        <dbReference type="RuleBase" id="RU362081"/>
    </source>
</evidence>
<sequence length="760" mass="78982">MSATTDIELEIGGMTCASCAMRIEKKLNKLEGVTASVNYATEKARVHAPEGLDPQSLIDEVEKTGYTAVLPVPEQHNAEGTTVGDTDPELTSLRQRLIGSIALAVPVIVLAMVPAFQFTHWQWASLALASPVIVWGAWPFHRAAWLNLRHGTATMDTLISVGTIAAFVWSLYALFFGTAGEAGMKHPFEFTIAPSDGAANIYLEVAAGVTMFVLAGRYFEKRSKRQASAALRALLELGAKDVAVLRGGAEQRIPIGELAVGDEFVVRPGEKIATDGVVVGGRSAVDASMLTGESVPVEVIEGDRVVGATLNAGGRLVVRAAKVGGDTQLAQMAKLVEDAQTGKAEVQRLADRISGVFVPIVIAISVATLGAWLGAGFPVAVAFTAAVAVLIIACPCALGLATPTALLVGTGRGAQLGILIKGPEVLESTRSVDTIVVDKTGTVTSGKMELVGAWAADGVERGELLRLAGALEAASEHPIARALAAGAAAEVGALPEVENFQNHEGTGVQGIVEGHLVVVGREKLLADWAIPLDGGLAERKRHAESLGQTTVIVAWDGAARGVLAVADTIKPTSAQAIAELRSLGLRPVLLTGDNTTVAEQVAEAVGISEVIAEVLPQEKVDVIRRLQDEGHVVAMVGDGVNDAAALAQADLGLAMGTGSDIAIEAADVTLVRDDLLAALDAIRLSRRTLGTIKGNLFWAFAYNIAAIPLAALGMLNPMLAGAAMAFSSVFVVGNSLRLRAFRGVKSTTTSLDSNPRKATS</sequence>
<feature type="transmembrane region" description="Helical" evidence="12">
    <location>
        <begin position="379"/>
        <end position="402"/>
    </location>
</feature>
<keyword evidence="8 12" id="KW-1133">Transmembrane helix</keyword>
<evidence type="ECO:0000256" key="8">
    <source>
        <dbReference type="ARBA" id="ARBA00022989"/>
    </source>
</evidence>
<dbReference type="CDD" id="cd02094">
    <property type="entry name" value="P-type_ATPase_Cu-like"/>
    <property type="match status" value="1"/>
</dbReference>